<evidence type="ECO:0000259" key="3">
    <source>
        <dbReference type="SMART" id="SM00906"/>
    </source>
</evidence>
<keyword evidence="5" id="KW-1185">Reference proteome</keyword>
<dbReference type="SMART" id="SM00906">
    <property type="entry name" value="Fungal_trans"/>
    <property type="match status" value="1"/>
</dbReference>
<dbReference type="GO" id="GO:0008270">
    <property type="term" value="F:zinc ion binding"/>
    <property type="evidence" value="ECO:0007669"/>
    <property type="project" value="InterPro"/>
</dbReference>
<dbReference type="PANTHER" id="PTHR46910">
    <property type="entry name" value="TRANSCRIPTION FACTOR PDR1"/>
    <property type="match status" value="1"/>
</dbReference>
<feature type="domain" description="Xylanolytic transcriptional activator regulatory" evidence="3">
    <location>
        <begin position="200"/>
        <end position="274"/>
    </location>
</feature>
<evidence type="ECO:0000256" key="2">
    <source>
        <dbReference type="SAM" id="MobiDB-lite"/>
    </source>
</evidence>
<dbReference type="CDD" id="cd12148">
    <property type="entry name" value="fungal_TF_MHR"/>
    <property type="match status" value="1"/>
</dbReference>
<comment type="caution">
    <text evidence="4">The sequence shown here is derived from an EMBL/GenBank/DDBJ whole genome shotgun (WGS) entry which is preliminary data.</text>
</comment>
<dbReference type="AlphaFoldDB" id="A0A1Y1ZF19"/>
<reference evidence="4 5" key="1">
    <citation type="submission" date="2016-07" db="EMBL/GenBank/DDBJ databases">
        <title>Pervasive Adenine N6-methylation of Active Genes in Fungi.</title>
        <authorList>
            <consortium name="DOE Joint Genome Institute"/>
            <person name="Mondo S.J."/>
            <person name="Dannebaum R.O."/>
            <person name="Kuo R.C."/>
            <person name="Labutti K."/>
            <person name="Haridas S."/>
            <person name="Kuo A."/>
            <person name="Salamov A."/>
            <person name="Ahrendt S.R."/>
            <person name="Lipzen A."/>
            <person name="Sullivan W."/>
            <person name="Andreopoulos W.B."/>
            <person name="Clum A."/>
            <person name="Lindquist E."/>
            <person name="Daum C."/>
            <person name="Ramamoorthy G.K."/>
            <person name="Gryganskyi A."/>
            <person name="Culley D."/>
            <person name="Magnuson J.K."/>
            <person name="James T.Y."/>
            <person name="O'Malley M.A."/>
            <person name="Stajich J.E."/>
            <person name="Spatafora J.W."/>
            <person name="Visel A."/>
            <person name="Grigoriev I.V."/>
        </authorList>
    </citation>
    <scope>NUCLEOTIDE SEQUENCE [LARGE SCALE GENOMIC DNA]</scope>
    <source>
        <strain evidence="4 5">CBS 115471</strain>
    </source>
</reference>
<protein>
    <submittedName>
        <fullName evidence="4">Fungal-specific transcription factor domain-domain-containing protein</fullName>
    </submittedName>
</protein>
<feature type="compositionally biased region" description="Basic residues" evidence="2">
    <location>
        <begin position="496"/>
        <end position="505"/>
    </location>
</feature>
<evidence type="ECO:0000313" key="5">
    <source>
        <dbReference type="Proteomes" id="UP000193144"/>
    </source>
</evidence>
<dbReference type="GO" id="GO:0003700">
    <property type="term" value="F:DNA-binding transcription factor activity"/>
    <property type="evidence" value="ECO:0007669"/>
    <property type="project" value="InterPro"/>
</dbReference>
<dbReference type="OrthoDB" id="3037908at2759"/>
<dbReference type="InterPro" id="IPR050987">
    <property type="entry name" value="AtrR-like"/>
</dbReference>
<organism evidence="4 5">
    <name type="scientific">Clohesyomyces aquaticus</name>
    <dbReference type="NCBI Taxonomy" id="1231657"/>
    <lineage>
        <taxon>Eukaryota</taxon>
        <taxon>Fungi</taxon>
        <taxon>Dikarya</taxon>
        <taxon>Ascomycota</taxon>
        <taxon>Pezizomycotina</taxon>
        <taxon>Dothideomycetes</taxon>
        <taxon>Pleosporomycetidae</taxon>
        <taxon>Pleosporales</taxon>
        <taxon>Lindgomycetaceae</taxon>
        <taxon>Clohesyomyces</taxon>
    </lineage>
</organism>
<dbReference type="Pfam" id="PF04082">
    <property type="entry name" value="Fungal_trans"/>
    <property type="match status" value="1"/>
</dbReference>
<dbReference type="InterPro" id="IPR007219">
    <property type="entry name" value="XnlR_reg_dom"/>
</dbReference>
<dbReference type="GO" id="GO:0006351">
    <property type="term" value="P:DNA-templated transcription"/>
    <property type="evidence" value="ECO:0007669"/>
    <property type="project" value="InterPro"/>
</dbReference>
<accession>A0A1Y1ZF19</accession>
<keyword evidence="1" id="KW-0539">Nucleus</keyword>
<sequence>MPAGVDGDEQRRAVHVVDPTSGERFRGLLPIMKHDTSSSTVGILTGWLNVALFRLGLKHRFTSPRLQGADLQHVLFPIHIPKLPDFSEYRARVSKYFRRVNTVYPILDREEVLTSLTTMQTPGIEAYLSEPDHLPHVIVVLLLLEMGSCGLGNAKAYSREVHVFCKDMIGRMIGNPTIPNVKALFLLAISAYQRDDLASTWPILYLCVSMAISVELNKLGPNYASSTHPEEEDRRRTWWSIFAFEKLLSFELGRQSSIPAGESSQLEPTVFPPQCTLEWDHEITTAENSQASTEKQEESLAFLKAIISLAKLLGEIGTQWAEDLPDNLRPNSDLIYDARTFPHAAFLSIHYQNALLVLTRNSLLISESALQNSTEVIAKNQPWGRVIRNGQSMVANIARRLVKLFIEAEEIGIPLLIPHVNASLHALYVLAVHLLRHPNSRLAEADLQFIHHAADFAKWHSNPLNSGTNAQNDLDRILGEISDIIKPKIGTTSRPLRNRHTHTRWQHQDQRPGNDPSYQHHAASLSSGVSLYTSTDTVRLDEQELFGQVPEHDTRSLNEVNDGSIFDASYYYGMDMGTWMGLDEIRCDWNLDILSNFQAHEEDYSAHT</sequence>
<gene>
    <name evidence="4" type="ORF">BCR34DRAFT_658002</name>
</gene>
<proteinExistence type="predicted"/>
<dbReference type="Proteomes" id="UP000193144">
    <property type="component" value="Unassembled WGS sequence"/>
</dbReference>
<feature type="region of interest" description="Disordered" evidence="2">
    <location>
        <begin position="491"/>
        <end position="520"/>
    </location>
</feature>
<dbReference type="EMBL" id="MCFA01000095">
    <property type="protein sequence ID" value="ORY08806.1"/>
    <property type="molecule type" value="Genomic_DNA"/>
</dbReference>
<dbReference type="STRING" id="1231657.A0A1Y1ZF19"/>
<evidence type="ECO:0000256" key="1">
    <source>
        <dbReference type="ARBA" id="ARBA00023242"/>
    </source>
</evidence>
<dbReference type="PANTHER" id="PTHR46910:SF33">
    <property type="entry name" value="ZN(II)2CYS6 TRANSCRIPTION FACTOR (EUROFUNG)"/>
    <property type="match status" value="1"/>
</dbReference>
<dbReference type="GO" id="GO:0003677">
    <property type="term" value="F:DNA binding"/>
    <property type="evidence" value="ECO:0007669"/>
    <property type="project" value="InterPro"/>
</dbReference>
<name>A0A1Y1ZF19_9PLEO</name>
<evidence type="ECO:0000313" key="4">
    <source>
        <dbReference type="EMBL" id="ORY08806.1"/>
    </source>
</evidence>